<dbReference type="EMBL" id="JAUSUY010000009">
    <property type="protein sequence ID" value="MDT3426967.1"/>
    <property type="molecule type" value="Genomic_DNA"/>
</dbReference>
<gene>
    <name evidence="1" type="ORF">J2Z22_002501</name>
</gene>
<name>A0ABU3H820_9BACL</name>
<organism evidence="1 2">
    <name type="scientific">Paenibacillus forsythiae</name>
    <dbReference type="NCBI Taxonomy" id="365616"/>
    <lineage>
        <taxon>Bacteria</taxon>
        <taxon>Bacillati</taxon>
        <taxon>Bacillota</taxon>
        <taxon>Bacilli</taxon>
        <taxon>Bacillales</taxon>
        <taxon>Paenibacillaceae</taxon>
        <taxon>Paenibacillus</taxon>
    </lineage>
</organism>
<comment type="caution">
    <text evidence="1">The sequence shown here is derived from an EMBL/GenBank/DDBJ whole genome shotgun (WGS) entry which is preliminary data.</text>
</comment>
<reference evidence="1 2" key="1">
    <citation type="submission" date="2023-07" db="EMBL/GenBank/DDBJ databases">
        <title>Genomic Encyclopedia of Type Strains, Phase IV (KMG-IV): sequencing the most valuable type-strain genomes for metagenomic binning, comparative biology and taxonomic classification.</title>
        <authorList>
            <person name="Goeker M."/>
        </authorList>
    </citation>
    <scope>NUCLEOTIDE SEQUENCE [LARGE SCALE GENOMIC DNA]</scope>
    <source>
        <strain evidence="1 2">T98</strain>
    </source>
</reference>
<keyword evidence="2" id="KW-1185">Reference proteome</keyword>
<evidence type="ECO:0000313" key="2">
    <source>
        <dbReference type="Proteomes" id="UP001248709"/>
    </source>
</evidence>
<proteinExistence type="predicted"/>
<dbReference type="Proteomes" id="UP001248709">
    <property type="component" value="Unassembled WGS sequence"/>
</dbReference>
<protein>
    <submittedName>
        <fullName evidence="1">Uncharacterized protein</fullName>
    </submittedName>
</protein>
<accession>A0ABU3H820</accession>
<evidence type="ECO:0000313" key="1">
    <source>
        <dbReference type="EMBL" id="MDT3426967.1"/>
    </source>
</evidence>
<sequence>MDILETGSLKESLEGPGAGRREYILRTIAARKKG</sequence>